<name>A0ACB9BW43_9ASTR</name>
<evidence type="ECO:0000313" key="2">
    <source>
        <dbReference type="Proteomes" id="UP001056120"/>
    </source>
</evidence>
<dbReference type="EMBL" id="CM042039">
    <property type="protein sequence ID" value="KAI3726221.1"/>
    <property type="molecule type" value="Genomic_DNA"/>
</dbReference>
<protein>
    <submittedName>
        <fullName evidence="1">Uncharacterized protein</fullName>
    </submittedName>
</protein>
<dbReference type="Proteomes" id="UP001056120">
    <property type="component" value="Linkage Group LG22"/>
</dbReference>
<reference evidence="2" key="1">
    <citation type="journal article" date="2022" name="Mol. Ecol. Resour.">
        <title>The genomes of chicory, endive, great burdock and yacon provide insights into Asteraceae palaeo-polyploidization history and plant inulin production.</title>
        <authorList>
            <person name="Fan W."/>
            <person name="Wang S."/>
            <person name="Wang H."/>
            <person name="Wang A."/>
            <person name="Jiang F."/>
            <person name="Liu H."/>
            <person name="Zhao H."/>
            <person name="Xu D."/>
            <person name="Zhang Y."/>
        </authorList>
    </citation>
    <scope>NUCLEOTIDE SEQUENCE [LARGE SCALE GENOMIC DNA]</scope>
    <source>
        <strain evidence="2">cv. Yunnan</strain>
    </source>
</reference>
<proteinExistence type="predicted"/>
<gene>
    <name evidence="1" type="ORF">L1987_66018</name>
</gene>
<accession>A0ACB9BW43</accession>
<keyword evidence="2" id="KW-1185">Reference proteome</keyword>
<reference evidence="1 2" key="2">
    <citation type="journal article" date="2022" name="Mol. Ecol. Resour.">
        <title>The genomes of chicory, endive, great burdock and yacon provide insights into Asteraceae paleo-polyploidization history and plant inulin production.</title>
        <authorList>
            <person name="Fan W."/>
            <person name="Wang S."/>
            <person name="Wang H."/>
            <person name="Wang A."/>
            <person name="Jiang F."/>
            <person name="Liu H."/>
            <person name="Zhao H."/>
            <person name="Xu D."/>
            <person name="Zhang Y."/>
        </authorList>
    </citation>
    <scope>NUCLEOTIDE SEQUENCE [LARGE SCALE GENOMIC DNA]</scope>
    <source>
        <strain evidence="2">cv. Yunnan</strain>
        <tissue evidence="1">Leaves</tissue>
    </source>
</reference>
<evidence type="ECO:0000313" key="1">
    <source>
        <dbReference type="EMBL" id="KAI3726221.1"/>
    </source>
</evidence>
<sequence>MDQEIKDTIKAFVEGEYGVTIGKDEEANDDQTDQIAVQVHALNIPNRDETMVRAAEKTRKRKLAIANWDWENVVNLTNFEDGPDADEKAGDFYATDNDNLYDSDSDELVDFADSVLCFKPSGNQYRLTRHACRQVILD</sequence>
<comment type="caution">
    <text evidence="1">The sequence shown here is derived from an EMBL/GenBank/DDBJ whole genome shotgun (WGS) entry which is preliminary data.</text>
</comment>
<organism evidence="1 2">
    <name type="scientific">Smallanthus sonchifolius</name>
    <dbReference type="NCBI Taxonomy" id="185202"/>
    <lineage>
        <taxon>Eukaryota</taxon>
        <taxon>Viridiplantae</taxon>
        <taxon>Streptophyta</taxon>
        <taxon>Embryophyta</taxon>
        <taxon>Tracheophyta</taxon>
        <taxon>Spermatophyta</taxon>
        <taxon>Magnoliopsida</taxon>
        <taxon>eudicotyledons</taxon>
        <taxon>Gunneridae</taxon>
        <taxon>Pentapetalae</taxon>
        <taxon>asterids</taxon>
        <taxon>campanulids</taxon>
        <taxon>Asterales</taxon>
        <taxon>Asteraceae</taxon>
        <taxon>Asteroideae</taxon>
        <taxon>Heliantheae alliance</taxon>
        <taxon>Millerieae</taxon>
        <taxon>Smallanthus</taxon>
    </lineage>
</organism>